<dbReference type="EMBL" id="CP003557">
    <property type="protein sequence ID" value="AFN74434.1"/>
    <property type="molecule type" value="Genomic_DNA"/>
</dbReference>
<dbReference type="KEGG" id="mro:MROS_1197"/>
<evidence type="ECO:0000256" key="2">
    <source>
        <dbReference type="ARBA" id="ARBA00022448"/>
    </source>
</evidence>
<feature type="transmembrane region" description="Helical" evidence="8">
    <location>
        <begin position="46"/>
        <end position="66"/>
    </location>
</feature>
<keyword evidence="7 8" id="KW-0472">Membrane</keyword>
<feature type="transmembrane region" description="Helical" evidence="8">
    <location>
        <begin position="217"/>
        <end position="240"/>
    </location>
</feature>
<evidence type="ECO:0000256" key="3">
    <source>
        <dbReference type="ARBA" id="ARBA00022475"/>
    </source>
</evidence>
<protein>
    <submittedName>
        <fullName evidence="9">H(+)-transporting two-sector ATPase</fullName>
    </submittedName>
</protein>
<dbReference type="GO" id="GO:0005886">
    <property type="term" value="C:plasma membrane"/>
    <property type="evidence" value="ECO:0007669"/>
    <property type="project" value="UniProtKB-SubCell"/>
</dbReference>
<feature type="transmembrane region" description="Helical" evidence="8">
    <location>
        <begin position="112"/>
        <end position="137"/>
    </location>
</feature>
<feature type="transmembrane region" description="Helical" evidence="8">
    <location>
        <begin position="426"/>
        <end position="445"/>
    </location>
</feature>
<dbReference type="PANTHER" id="PTHR32024">
    <property type="entry name" value="TRK SYSTEM POTASSIUM UPTAKE PROTEIN TRKG-RELATED"/>
    <property type="match status" value="1"/>
</dbReference>
<feature type="transmembrane region" description="Helical" evidence="8">
    <location>
        <begin position="327"/>
        <end position="350"/>
    </location>
</feature>
<reference evidence="9 10" key="1">
    <citation type="journal article" date="2013" name="PLoS ONE">
        <title>Genomic analysis of Melioribacter roseus, facultatively anaerobic organotrophic bacterium representing a novel deep lineage within Bacteriodetes/Chlorobi group.</title>
        <authorList>
            <person name="Kadnikov V.V."/>
            <person name="Mardanov A.V."/>
            <person name="Podosokorskaya O.A."/>
            <person name="Gavrilov S.N."/>
            <person name="Kublanov I.V."/>
            <person name="Beletsky A.V."/>
            <person name="Bonch-Osmolovskaya E.A."/>
            <person name="Ravin N.V."/>
        </authorList>
    </citation>
    <scope>NUCLEOTIDE SEQUENCE [LARGE SCALE GENOMIC DNA]</scope>
    <source>
        <strain evidence="10">JCM 17771 / P3M-2</strain>
    </source>
</reference>
<name>I6ZQV7_MELRP</name>
<dbReference type="HOGENOM" id="CLU_026429_3_1_10"/>
<dbReference type="RefSeq" id="WP_014855870.1">
    <property type="nucleotide sequence ID" value="NC_018178.1"/>
</dbReference>
<evidence type="ECO:0000256" key="8">
    <source>
        <dbReference type="SAM" id="Phobius"/>
    </source>
</evidence>
<feature type="transmembrane region" description="Helical" evidence="8">
    <location>
        <begin position="371"/>
        <end position="391"/>
    </location>
</feature>
<feature type="transmembrane region" description="Helical" evidence="8">
    <location>
        <begin position="260"/>
        <end position="281"/>
    </location>
</feature>
<dbReference type="InterPro" id="IPR003445">
    <property type="entry name" value="Cat_transpt"/>
</dbReference>
<proteinExistence type="predicted"/>
<keyword evidence="2" id="KW-0813">Transport</keyword>
<evidence type="ECO:0000313" key="9">
    <source>
        <dbReference type="EMBL" id="AFN74434.1"/>
    </source>
</evidence>
<dbReference type="eggNOG" id="COG0168">
    <property type="taxonomic scope" value="Bacteria"/>
</dbReference>
<feature type="transmembrane region" description="Helical" evidence="8">
    <location>
        <begin position="149"/>
        <end position="170"/>
    </location>
</feature>
<comment type="subcellular location">
    <subcellularLocation>
        <location evidence="1">Cell membrane</location>
        <topology evidence="1">Multi-pass membrane protein</topology>
    </subcellularLocation>
</comment>
<gene>
    <name evidence="9" type="ordered locus">MROS_1197</name>
</gene>
<feature type="transmembrane region" description="Helical" evidence="8">
    <location>
        <begin position="182"/>
        <end position="205"/>
    </location>
</feature>
<feature type="transmembrane region" description="Helical" evidence="8">
    <location>
        <begin position="293"/>
        <end position="315"/>
    </location>
</feature>
<organism evidence="9 10">
    <name type="scientific">Melioribacter roseus (strain DSM 23840 / JCM 17771 / VKM B-2668 / P3M-2)</name>
    <dbReference type="NCBI Taxonomy" id="1191523"/>
    <lineage>
        <taxon>Bacteria</taxon>
        <taxon>Pseudomonadati</taxon>
        <taxon>Ignavibacteriota</taxon>
        <taxon>Ignavibacteria</taxon>
        <taxon>Ignavibacteriales</taxon>
        <taxon>Melioribacteraceae</taxon>
        <taxon>Melioribacter</taxon>
    </lineage>
</organism>
<keyword evidence="6" id="KW-0406">Ion transport</keyword>
<dbReference type="GO" id="GO:0008324">
    <property type="term" value="F:monoatomic cation transmembrane transporter activity"/>
    <property type="evidence" value="ECO:0007669"/>
    <property type="project" value="InterPro"/>
</dbReference>
<feature type="transmembrane region" description="Helical" evidence="8">
    <location>
        <begin position="12"/>
        <end position="34"/>
    </location>
</feature>
<dbReference type="OrthoDB" id="9810952at2"/>
<evidence type="ECO:0000256" key="5">
    <source>
        <dbReference type="ARBA" id="ARBA00022989"/>
    </source>
</evidence>
<keyword evidence="10" id="KW-1185">Reference proteome</keyword>
<dbReference type="Proteomes" id="UP000009011">
    <property type="component" value="Chromosome"/>
</dbReference>
<keyword evidence="3" id="KW-1003">Cell membrane</keyword>
<dbReference type="STRING" id="1191523.MROS_1197"/>
<feature type="transmembrane region" description="Helical" evidence="8">
    <location>
        <begin position="78"/>
        <end position="100"/>
    </location>
</feature>
<evidence type="ECO:0000256" key="6">
    <source>
        <dbReference type="ARBA" id="ARBA00023065"/>
    </source>
</evidence>
<dbReference type="GO" id="GO:0030001">
    <property type="term" value="P:metal ion transport"/>
    <property type="evidence" value="ECO:0007669"/>
    <property type="project" value="UniProtKB-ARBA"/>
</dbReference>
<sequence length="486" mass="53716">MKKELRENIARFSKIIVIISSLLGIASIIVEYGFRIKSSDAGTLHFITIGVIIVFILYHILQLYIAEDKVAHIKSHKFEMIIISFIFIEGLLSFFNLSLVERIGAALKLKDITYLYIVFAQIFIVVGIISGTLRYNIKLLQSQIHPSRLFIFSFLFTIIVGTFALMLPAATVEGKISFVDALFTSTSAVCVTGLITVDTATYFTTFGKMTIMALFQIGGLGLMTFTTFFAIFLSGGLGIKERILLHDLLEEENIGAITKVLTYLLAITFIIEAVGAAILFYSSRNSFDSIENAAFISIFHSVSAFCNAGFSLFTMNLMDPAVRYNHVFTTTISILIILGGLGFPTIISFLKFKNITSKMGKLSIKLPLQTRIVVVSTILLIVFGAASFYFLEQHNTLKNLNLFEKLNASYFQSVTARTAGFNTIDFGLITTPTAVLFFLLMFIGASPGGTGGGVKTTTFALLFYGSIAILKNKKKSTYTTERFQTK</sequence>
<evidence type="ECO:0000256" key="7">
    <source>
        <dbReference type="ARBA" id="ARBA00023136"/>
    </source>
</evidence>
<dbReference type="Pfam" id="PF02386">
    <property type="entry name" value="TrkH"/>
    <property type="match status" value="1"/>
</dbReference>
<keyword evidence="4 8" id="KW-0812">Transmembrane</keyword>
<accession>I6ZQV7</accession>
<keyword evidence="5 8" id="KW-1133">Transmembrane helix</keyword>
<evidence type="ECO:0000256" key="4">
    <source>
        <dbReference type="ARBA" id="ARBA00022692"/>
    </source>
</evidence>
<dbReference type="PANTHER" id="PTHR32024:SF1">
    <property type="entry name" value="KTR SYSTEM POTASSIUM UPTAKE PROTEIN B"/>
    <property type="match status" value="1"/>
</dbReference>
<evidence type="ECO:0000313" key="10">
    <source>
        <dbReference type="Proteomes" id="UP000009011"/>
    </source>
</evidence>
<evidence type="ECO:0000256" key="1">
    <source>
        <dbReference type="ARBA" id="ARBA00004651"/>
    </source>
</evidence>
<dbReference type="AlphaFoldDB" id="I6ZQV7"/>